<evidence type="ECO:0008006" key="4">
    <source>
        <dbReference type="Google" id="ProtNLM"/>
    </source>
</evidence>
<evidence type="ECO:0000313" key="2">
    <source>
        <dbReference type="EMBL" id="GIJ15627.1"/>
    </source>
</evidence>
<sequence>MSTHGPDRAGGTPDATTHGGGGIRYFTVLYDAHCPMCRAARGWLASRAQLVPLEFVPAGSAEARQRFPGLDHAATLRDITVVADTGAVYVGDGAWFACLWALAEYRATAERLSSPHLLPLARRMVAAASAIREHVREPGPPSLDGPAGYGGPDDRPACADDRCG</sequence>
<protein>
    <recommendedName>
        <fullName evidence="4">DCC family thiol-disulfide oxidoreductase YuxK</fullName>
    </recommendedName>
</protein>
<evidence type="ECO:0000256" key="1">
    <source>
        <dbReference type="SAM" id="MobiDB-lite"/>
    </source>
</evidence>
<dbReference type="InterPro" id="IPR007263">
    <property type="entry name" value="DCC1-like"/>
</dbReference>
<comment type="caution">
    <text evidence="2">The sequence shown here is derived from an EMBL/GenBank/DDBJ whole genome shotgun (WGS) entry which is preliminary data.</text>
</comment>
<name>A0ABQ4ICI2_9ACTN</name>
<dbReference type="RefSeq" id="WP_102656913.1">
    <property type="nucleotide sequence ID" value="NZ_BAAAGZ010000050.1"/>
</dbReference>
<accession>A0ABQ4ICI2</accession>
<dbReference type="Pfam" id="PF04134">
    <property type="entry name" value="DCC1-like"/>
    <property type="match status" value="1"/>
</dbReference>
<organism evidence="2 3">
    <name type="scientific">Micromonospora gifhornensis</name>
    <dbReference type="NCBI Taxonomy" id="84594"/>
    <lineage>
        <taxon>Bacteria</taxon>
        <taxon>Bacillati</taxon>
        <taxon>Actinomycetota</taxon>
        <taxon>Actinomycetes</taxon>
        <taxon>Micromonosporales</taxon>
        <taxon>Micromonosporaceae</taxon>
        <taxon>Micromonospora</taxon>
    </lineage>
</organism>
<feature type="region of interest" description="Disordered" evidence="1">
    <location>
        <begin position="135"/>
        <end position="164"/>
    </location>
</feature>
<gene>
    <name evidence="2" type="ORF">Vgi01_23110</name>
</gene>
<reference evidence="2 3" key="1">
    <citation type="submission" date="2021-01" db="EMBL/GenBank/DDBJ databases">
        <title>Whole genome shotgun sequence of Verrucosispora gifhornensis NBRC 16317.</title>
        <authorList>
            <person name="Komaki H."/>
            <person name="Tamura T."/>
        </authorList>
    </citation>
    <scope>NUCLEOTIDE SEQUENCE [LARGE SCALE GENOMIC DNA]</scope>
    <source>
        <strain evidence="2 3">NBRC 16317</strain>
    </source>
</reference>
<evidence type="ECO:0000313" key="3">
    <source>
        <dbReference type="Proteomes" id="UP000647860"/>
    </source>
</evidence>
<dbReference type="Proteomes" id="UP000647860">
    <property type="component" value="Unassembled WGS sequence"/>
</dbReference>
<keyword evidence="3" id="KW-1185">Reference proteome</keyword>
<proteinExistence type="predicted"/>
<dbReference type="EMBL" id="BOPA01000017">
    <property type="protein sequence ID" value="GIJ15627.1"/>
    <property type="molecule type" value="Genomic_DNA"/>
</dbReference>
<feature type="compositionally biased region" description="Basic and acidic residues" evidence="1">
    <location>
        <begin position="152"/>
        <end position="164"/>
    </location>
</feature>